<feature type="compositionally biased region" description="Basic and acidic residues" evidence="1">
    <location>
        <begin position="823"/>
        <end position="833"/>
    </location>
</feature>
<feature type="transmembrane region" description="Helical" evidence="2">
    <location>
        <begin position="50"/>
        <end position="67"/>
    </location>
</feature>
<keyword evidence="2" id="KW-0472">Membrane</keyword>
<evidence type="ECO:0000256" key="1">
    <source>
        <dbReference type="SAM" id="MobiDB-lite"/>
    </source>
</evidence>
<feature type="compositionally biased region" description="Basic and acidic residues" evidence="1">
    <location>
        <begin position="11"/>
        <end position="21"/>
    </location>
</feature>
<evidence type="ECO:0000313" key="4">
    <source>
        <dbReference type="EMBL" id="KAK7037836.1"/>
    </source>
</evidence>
<feature type="compositionally biased region" description="Pro residues" evidence="1">
    <location>
        <begin position="584"/>
        <end position="595"/>
    </location>
</feature>
<keyword evidence="2" id="KW-0812">Transmembrane</keyword>
<feature type="transmembrane region" description="Helical" evidence="2">
    <location>
        <begin position="271"/>
        <end position="294"/>
    </location>
</feature>
<evidence type="ECO:0000256" key="2">
    <source>
        <dbReference type="SAM" id="Phobius"/>
    </source>
</evidence>
<protein>
    <recommendedName>
        <fullName evidence="3">DUF6535 domain-containing protein</fullName>
    </recommendedName>
</protein>
<feature type="compositionally biased region" description="Basic and acidic residues" evidence="1">
    <location>
        <begin position="736"/>
        <end position="745"/>
    </location>
</feature>
<evidence type="ECO:0000259" key="3">
    <source>
        <dbReference type="Pfam" id="PF20153"/>
    </source>
</evidence>
<keyword evidence="5" id="KW-1185">Reference proteome</keyword>
<dbReference type="Pfam" id="PF20153">
    <property type="entry name" value="DUF6535"/>
    <property type="match status" value="1"/>
</dbReference>
<evidence type="ECO:0000313" key="5">
    <source>
        <dbReference type="Proteomes" id="UP001383192"/>
    </source>
</evidence>
<organism evidence="4 5">
    <name type="scientific">Paramarasmius palmivorus</name>
    <dbReference type="NCBI Taxonomy" id="297713"/>
    <lineage>
        <taxon>Eukaryota</taxon>
        <taxon>Fungi</taxon>
        <taxon>Dikarya</taxon>
        <taxon>Basidiomycota</taxon>
        <taxon>Agaricomycotina</taxon>
        <taxon>Agaricomycetes</taxon>
        <taxon>Agaricomycetidae</taxon>
        <taxon>Agaricales</taxon>
        <taxon>Marasmiineae</taxon>
        <taxon>Marasmiaceae</taxon>
        <taxon>Paramarasmius</taxon>
    </lineage>
</organism>
<gene>
    <name evidence="4" type="ORF">VNI00_010797</name>
</gene>
<dbReference type="InterPro" id="IPR045338">
    <property type="entry name" value="DUF6535"/>
</dbReference>
<accession>A0AAW0CHL3</accession>
<feature type="transmembrane region" description="Helical" evidence="2">
    <location>
        <begin position="112"/>
        <end position="134"/>
    </location>
</feature>
<comment type="caution">
    <text evidence="4">The sequence shown here is derived from an EMBL/GenBank/DDBJ whole genome shotgun (WGS) entry which is preliminary data.</text>
</comment>
<dbReference type="EMBL" id="JAYKXP010000044">
    <property type="protein sequence ID" value="KAK7037836.1"/>
    <property type="molecule type" value="Genomic_DNA"/>
</dbReference>
<dbReference type="AlphaFoldDB" id="A0AAW0CHL3"/>
<feature type="domain" description="DUF6535" evidence="3">
    <location>
        <begin position="29"/>
        <end position="197"/>
    </location>
</feature>
<name>A0AAW0CHL3_9AGAR</name>
<feature type="region of interest" description="Disordered" evidence="1">
    <location>
        <begin position="1"/>
        <end position="21"/>
    </location>
</feature>
<sequence>MPENPPEAVTAEEKSEPKKPTVDQSFEKLLTVVAKYDEELAKGWRDDIDTLLVFGGLFSAVVTAFLIESYQKLEEDPADKTVILLEQLVSSQRNASYVPDPIPPFQPNASTIRINCFWLLSLIFSLTSALFGLLCKQWIREFQRETPTRTPAEALALRQLRRDSFYSWKVPAILAALPILLEIALLFFFVGILDLLWGLHRIPFVVSLAAIGLSAGLYFVTTLLPTLTIPKDQQYNIESRQFERLSYQFICPYKSPQAWLFYQLVYKIRQLIYKVVYSPPAHWYLYYIFAFIFFPHNKFPALDWPSFDLRVLREYDQHVTAYGKSLFSLQLYQIRAFEWAVEMFRDSPMMTPHLQNVVGTIPSSVAIPAVLGRWDLALWTDTMKVDVDLADRVFRGQHPFLGHLSGLRSIPNRICQPEGIRSLFHYQLLMTEEYREDLGSFQADLERMGLQKANYHFIIPLAVANRFWTHQNPSIQKRGLSLLRDYEESWRSCSSFGDHTPHNLERLNFAEALAFYISHADRTSILVTSKRGQEFVRFIHHEIIAQKIYQEFFFSDVEWLQAIEKIREVGNLPSDYFTPLPKADSPPPDLLPLPPIRYSLDTQPDEEFDHSNEVPGSEYEEEPSNSEKVLDIRTVGDPTTTENRKVEDAGNPSVRGRGHTISPEGDGSPAQAETQADERGLVTGVGDQDQDTPNRVLLETVGSPGWSIEADGHKQALGTAKAGGSDDSNTSQTRAPSKEHTKSLDAMEETPVHLVGVQGFVTTSNREHAEDNPGVMQPQRQVSDNRPTEPPPATEEVSDPLPNSQEPEDNVAPTIPEASLPPHSEEVEGVEQR</sequence>
<keyword evidence="2" id="KW-1133">Transmembrane helix</keyword>
<feature type="transmembrane region" description="Helical" evidence="2">
    <location>
        <begin position="170"/>
        <end position="192"/>
    </location>
</feature>
<feature type="transmembrane region" description="Helical" evidence="2">
    <location>
        <begin position="204"/>
        <end position="224"/>
    </location>
</feature>
<feature type="region of interest" description="Disordered" evidence="1">
    <location>
        <begin position="579"/>
        <end position="833"/>
    </location>
</feature>
<proteinExistence type="predicted"/>
<dbReference type="Proteomes" id="UP001383192">
    <property type="component" value="Unassembled WGS sequence"/>
</dbReference>
<feature type="compositionally biased region" description="Polar residues" evidence="1">
    <location>
        <begin position="726"/>
        <end position="735"/>
    </location>
</feature>
<reference evidence="4 5" key="1">
    <citation type="submission" date="2024-01" db="EMBL/GenBank/DDBJ databases">
        <title>A draft genome for a cacao thread blight-causing isolate of Paramarasmius palmivorus.</title>
        <authorList>
            <person name="Baruah I.K."/>
            <person name="Bukari Y."/>
            <person name="Amoako-Attah I."/>
            <person name="Meinhardt L.W."/>
            <person name="Bailey B.A."/>
            <person name="Cohen S.P."/>
        </authorList>
    </citation>
    <scope>NUCLEOTIDE SEQUENCE [LARGE SCALE GENOMIC DNA]</scope>
    <source>
        <strain evidence="4 5">GH-12</strain>
    </source>
</reference>